<dbReference type="GO" id="GO:0006313">
    <property type="term" value="P:DNA transposition"/>
    <property type="evidence" value="ECO:0007669"/>
    <property type="project" value="UniProtKB-UniRule"/>
</dbReference>
<dbReference type="KEGG" id="crf:FRC0190_01673"/>
<evidence type="ECO:0000256" key="3">
    <source>
        <dbReference type="ARBA" id="ARBA00022578"/>
    </source>
</evidence>
<reference evidence="7 8" key="1">
    <citation type="submission" date="2019-11" db="EMBL/GenBank/DDBJ databases">
        <authorList>
            <person name="Brisse S."/>
        </authorList>
    </citation>
    <scope>NUCLEOTIDE SEQUENCE [LARGE SCALE GENOMIC DNA]</scope>
    <source>
        <strain evidence="7">FRC0190</strain>
    </source>
</reference>
<keyword evidence="3 6" id="KW-0815">Transposition</keyword>
<evidence type="ECO:0000256" key="5">
    <source>
        <dbReference type="ARBA" id="ARBA00023172"/>
    </source>
</evidence>
<evidence type="ECO:0000256" key="1">
    <source>
        <dbReference type="ARBA" id="ARBA00002190"/>
    </source>
</evidence>
<dbReference type="AlphaFoldDB" id="A0A6I8MHR5"/>
<evidence type="ECO:0000256" key="6">
    <source>
        <dbReference type="RuleBase" id="RU365089"/>
    </source>
</evidence>
<evidence type="ECO:0000256" key="4">
    <source>
        <dbReference type="ARBA" id="ARBA00023125"/>
    </source>
</evidence>
<dbReference type="PANTHER" id="PTHR33217">
    <property type="entry name" value="TRANSPOSASE FOR INSERTION SEQUENCE ELEMENT IS1081"/>
    <property type="match status" value="1"/>
</dbReference>
<dbReference type="GO" id="GO:0004803">
    <property type="term" value="F:transposase activity"/>
    <property type="evidence" value="ECO:0007669"/>
    <property type="project" value="UniProtKB-UniRule"/>
</dbReference>
<dbReference type="InterPro" id="IPR001207">
    <property type="entry name" value="Transposase_mutator"/>
</dbReference>
<sequence>MTTDSNHIDPTAYIEELLAQASPDLMCQMLTDFINHILSAQADSVCGADDTTVSPQRTNTRNGYRHRRLDTRVGSRDIAIPKLRQGAFFPDWLLERRTRTEPALTTVIATRYLKRAYPLGV</sequence>
<evidence type="ECO:0000313" key="8">
    <source>
        <dbReference type="Proteomes" id="UP000423525"/>
    </source>
</evidence>
<dbReference type="PANTHER" id="PTHR33217:SF7">
    <property type="entry name" value="TRANSPOSASE FOR INSERTION SEQUENCE ELEMENT IS1081"/>
    <property type="match status" value="1"/>
</dbReference>
<keyword evidence="5 6" id="KW-0233">DNA recombination</keyword>
<name>A0A6I8MHR5_9CORY</name>
<protein>
    <recommendedName>
        <fullName evidence="6">Mutator family transposase</fullName>
    </recommendedName>
</protein>
<dbReference type="Pfam" id="PF00872">
    <property type="entry name" value="Transposase_mut"/>
    <property type="match status" value="1"/>
</dbReference>
<keyword evidence="4 6" id="KW-0238">DNA-binding</keyword>
<dbReference type="Proteomes" id="UP000423525">
    <property type="component" value="Chromosome"/>
</dbReference>
<evidence type="ECO:0000313" key="7">
    <source>
        <dbReference type="EMBL" id="VZH85733.1"/>
    </source>
</evidence>
<comment type="similarity">
    <text evidence="2 6">Belongs to the transposase mutator family.</text>
</comment>
<dbReference type="EMBL" id="LR738855">
    <property type="protein sequence ID" value="VZH85733.1"/>
    <property type="molecule type" value="Genomic_DNA"/>
</dbReference>
<proteinExistence type="inferred from homology"/>
<accession>A0A6I8MHR5</accession>
<keyword evidence="6" id="KW-0814">Transposable element</keyword>
<dbReference type="GO" id="GO:0003677">
    <property type="term" value="F:DNA binding"/>
    <property type="evidence" value="ECO:0007669"/>
    <property type="project" value="UniProtKB-UniRule"/>
</dbReference>
<comment type="function">
    <text evidence="1 6">Required for the transposition of the insertion element.</text>
</comment>
<gene>
    <name evidence="7" type="ORF">FRC0190_01673</name>
</gene>
<organism evidence="7 8">
    <name type="scientific">Corynebacterium rouxii</name>
    <dbReference type="NCBI Taxonomy" id="2719119"/>
    <lineage>
        <taxon>Bacteria</taxon>
        <taxon>Bacillati</taxon>
        <taxon>Actinomycetota</taxon>
        <taxon>Actinomycetes</taxon>
        <taxon>Mycobacteriales</taxon>
        <taxon>Corynebacteriaceae</taxon>
        <taxon>Corynebacterium</taxon>
    </lineage>
</organism>
<evidence type="ECO:0000256" key="2">
    <source>
        <dbReference type="ARBA" id="ARBA00010961"/>
    </source>
</evidence>